<keyword evidence="2" id="KW-0520">NAD</keyword>
<dbReference type="GO" id="GO:0018506">
    <property type="term" value="F:maleylacetate reductase activity"/>
    <property type="evidence" value="ECO:0007669"/>
    <property type="project" value="InterPro"/>
</dbReference>
<feature type="domain" description="Fe-containing alcohol dehydrogenase-like C-terminal" evidence="4">
    <location>
        <begin position="171"/>
        <end position="356"/>
    </location>
</feature>
<dbReference type="AlphaFoldDB" id="A0A8K0TTU4"/>
<keyword evidence="6" id="KW-1185">Reference proteome</keyword>
<dbReference type="Pfam" id="PF00465">
    <property type="entry name" value="Fe-ADH"/>
    <property type="match status" value="1"/>
</dbReference>
<dbReference type="CDD" id="cd08177">
    <property type="entry name" value="MAR"/>
    <property type="match status" value="1"/>
</dbReference>
<proteinExistence type="predicted"/>
<dbReference type="Gene3D" id="3.40.50.1970">
    <property type="match status" value="1"/>
</dbReference>
<keyword evidence="1" id="KW-0560">Oxidoreductase</keyword>
<name>A0A8K0TTU4_9PEZI</name>
<evidence type="ECO:0000256" key="1">
    <source>
        <dbReference type="ARBA" id="ARBA00023002"/>
    </source>
</evidence>
<dbReference type="GO" id="GO:0005739">
    <property type="term" value="C:mitochondrion"/>
    <property type="evidence" value="ECO:0007669"/>
    <property type="project" value="TreeGrafter"/>
</dbReference>
<dbReference type="GO" id="GO:0004022">
    <property type="term" value="F:alcohol dehydrogenase (NAD+) activity"/>
    <property type="evidence" value="ECO:0007669"/>
    <property type="project" value="TreeGrafter"/>
</dbReference>
<evidence type="ECO:0000259" key="4">
    <source>
        <dbReference type="Pfam" id="PF25137"/>
    </source>
</evidence>
<dbReference type="OrthoDB" id="3360544at2759"/>
<evidence type="ECO:0000313" key="5">
    <source>
        <dbReference type="EMBL" id="KAH7376905.1"/>
    </source>
</evidence>
<dbReference type="InterPro" id="IPR034786">
    <property type="entry name" value="MAR"/>
</dbReference>
<dbReference type="Proteomes" id="UP000813385">
    <property type="component" value="Unassembled WGS sequence"/>
</dbReference>
<dbReference type="EMBL" id="JAGPXD010000001">
    <property type="protein sequence ID" value="KAH7376905.1"/>
    <property type="molecule type" value="Genomic_DNA"/>
</dbReference>
<dbReference type="PANTHER" id="PTHR11496:SF105">
    <property type="entry name" value="REDUCTASE, PUTATIVE (AFU_ORTHOLOGUE AFUA_6G07090)-RELATED"/>
    <property type="match status" value="1"/>
</dbReference>
<dbReference type="PANTHER" id="PTHR11496">
    <property type="entry name" value="ALCOHOL DEHYDROGENASE"/>
    <property type="match status" value="1"/>
</dbReference>
<dbReference type="GO" id="GO:0046872">
    <property type="term" value="F:metal ion binding"/>
    <property type="evidence" value="ECO:0007669"/>
    <property type="project" value="InterPro"/>
</dbReference>
<sequence length="365" mass="39053">MDSQQYNDGFEYQASASRILFGSGTINKIGDELRRINSSNPLILCTPQQVSQAEDVKTILHGKVAGIFAEATMHTPVDVTERAISTAGFTKCDSVVSIGGGSTIGLGKAICFRTGLYHIALPTTYAGSEVTSILGETQNGRKTTQTNRMIFPGTVIYDVDLTLSLPVELSITSGVNAISHAVEALYSQTRNPITDLLAREGVAALAEALPVLRANDPATLKTARTKALYGSWLCGTCLGSVGMALHHKLCHTLGGTFSLPHAETHTIVLPHALAYNAPEVPEAMATLAAVLPGSEGDAVRGLNVLLNRLGVKRDLKSYGFREEDIPKAVDIALSNPYWNPRLLERKALEGLMRRAWAGEDAKADL</sequence>
<evidence type="ECO:0000256" key="2">
    <source>
        <dbReference type="ARBA" id="ARBA00023027"/>
    </source>
</evidence>
<evidence type="ECO:0000313" key="6">
    <source>
        <dbReference type="Proteomes" id="UP000813385"/>
    </source>
</evidence>
<feature type="domain" description="Alcohol dehydrogenase iron-type/glycerol dehydrogenase GldA" evidence="3">
    <location>
        <begin position="17"/>
        <end position="158"/>
    </location>
</feature>
<dbReference type="InterPro" id="IPR056798">
    <property type="entry name" value="ADH_Fe_C"/>
</dbReference>
<dbReference type="InterPro" id="IPR001670">
    <property type="entry name" value="ADH_Fe/GldA"/>
</dbReference>
<dbReference type="Pfam" id="PF25137">
    <property type="entry name" value="ADH_Fe_C"/>
    <property type="match status" value="1"/>
</dbReference>
<dbReference type="SUPFAM" id="SSF56796">
    <property type="entry name" value="Dehydroquinate synthase-like"/>
    <property type="match status" value="1"/>
</dbReference>
<dbReference type="Gene3D" id="1.20.1090.10">
    <property type="entry name" value="Dehydroquinate synthase-like - alpha domain"/>
    <property type="match status" value="1"/>
</dbReference>
<gene>
    <name evidence="5" type="ORF">B0T11DRAFT_335975</name>
</gene>
<reference evidence="5" key="1">
    <citation type="journal article" date="2021" name="Nat. Commun.">
        <title>Genetic determinants of endophytism in the Arabidopsis root mycobiome.</title>
        <authorList>
            <person name="Mesny F."/>
            <person name="Miyauchi S."/>
            <person name="Thiergart T."/>
            <person name="Pickel B."/>
            <person name="Atanasova L."/>
            <person name="Karlsson M."/>
            <person name="Huettel B."/>
            <person name="Barry K.W."/>
            <person name="Haridas S."/>
            <person name="Chen C."/>
            <person name="Bauer D."/>
            <person name="Andreopoulos W."/>
            <person name="Pangilinan J."/>
            <person name="LaButti K."/>
            <person name="Riley R."/>
            <person name="Lipzen A."/>
            <person name="Clum A."/>
            <person name="Drula E."/>
            <person name="Henrissat B."/>
            <person name="Kohler A."/>
            <person name="Grigoriev I.V."/>
            <person name="Martin F.M."/>
            <person name="Hacquard S."/>
        </authorList>
    </citation>
    <scope>NUCLEOTIDE SEQUENCE</scope>
    <source>
        <strain evidence="5">MPI-CAGE-AT-0016</strain>
    </source>
</reference>
<evidence type="ECO:0000259" key="3">
    <source>
        <dbReference type="Pfam" id="PF00465"/>
    </source>
</evidence>
<organism evidence="5 6">
    <name type="scientific">Plectosphaerella cucumerina</name>
    <dbReference type="NCBI Taxonomy" id="40658"/>
    <lineage>
        <taxon>Eukaryota</taxon>
        <taxon>Fungi</taxon>
        <taxon>Dikarya</taxon>
        <taxon>Ascomycota</taxon>
        <taxon>Pezizomycotina</taxon>
        <taxon>Sordariomycetes</taxon>
        <taxon>Hypocreomycetidae</taxon>
        <taxon>Glomerellales</taxon>
        <taxon>Plectosphaerellaceae</taxon>
        <taxon>Plectosphaerella</taxon>
    </lineage>
</organism>
<accession>A0A8K0TTU4</accession>
<comment type="caution">
    <text evidence="5">The sequence shown here is derived from an EMBL/GenBank/DDBJ whole genome shotgun (WGS) entry which is preliminary data.</text>
</comment>
<protein>
    <submittedName>
        <fullName evidence="5">Maleylacetate reductase</fullName>
    </submittedName>
</protein>
<dbReference type="InterPro" id="IPR039697">
    <property type="entry name" value="Alcohol_dehydrogenase_Fe"/>
</dbReference>